<dbReference type="Pfam" id="PF01323">
    <property type="entry name" value="DSBA"/>
    <property type="match status" value="1"/>
</dbReference>
<keyword evidence="3" id="KW-1185">Reference proteome</keyword>
<protein>
    <submittedName>
        <fullName evidence="2">DSBA oxidoreductase</fullName>
    </submittedName>
</protein>
<dbReference type="AlphaFoldDB" id="A0A4D4JWB2"/>
<name>A0A4D4JWB2_9ACTN</name>
<evidence type="ECO:0000259" key="1">
    <source>
        <dbReference type="Pfam" id="PF01323"/>
    </source>
</evidence>
<accession>A0A4D4JWB2</accession>
<reference evidence="2 3" key="1">
    <citation type="journal article" date="2020" name="Int. J. Syst. Evol. Microbiol.">
        <title>Reclassification of Streptomyces castelarensis and Streptomyces sporoclivatus as later heterotypic synonyms of Streptomyces antimycoticus.</title>
        <authorList>
            <person name="Komaki H."/>
            <person name="Tamura T."/>
        </authorList>
    </citation>
    <scope>NUCLEOTIDE SEQUENCE [LARGE SCALE GENOMIC DNA]</scope>
    <source>
        <strain evidence="2 3">NBRC 12839</strain>
    </source>
</reference>
<dbReference type="Gene3D" id="3.40.30.10">
    <property type="entry name" value="Glutaredoxin"/>
    <property type="match status" value="1"/>
</dbReference>
<feature type="domain" description="DSBA-like thioredoxin" evidence="1">
    <location>
        <begin position="12"/>
        <end position="213"/>
    </location>
</feature>
<dbReference type="CDD" id="cd03024">
    <property type="entry name" value="DsbA_FrnE"/>
    <property type="match status" value="1"/>
</dbReference>
<dbReference type="RefSeq" id="WP_228052343.1">
    <property type="nucleotide sequence ID" value="NZ_BJHV01000001.1"/>
</dbReference>
<dbReference type="GO" id="GO:0016491">
    <property type="term" value="F:oxidoreductase activity"/>
    <property type="evidence" value="ECO:0007669"/>
    <property type="project" value="InterPro"/>
</dbReference>
<gene>
    <name evidence="2" type="ORF">SANT12839_000820</name>
</gene>
<dbReference type="SUPFAM" id="SSF52833">
    <property type="entry name" value="Thioredoxin-like"/>
    <property type="match status" value="1"/>
</dbReference>
<proteinExistence type="predicted"/>
<evidence type="ECO:0000313" key="3">
    <source>
        <dbReference type="Proteomes" id="UP000299290"/>
    </source>
</evidence>
<dbReference type="PANTHER" id="PTHR13887:SF41">
    <property type="entry name" value="THIOREDOXIN SUPERFAMILY PROTEIN"/>
    <property type="match status" value="1"/>
</dbReference>
<dbReference type="InterPro" id="IPR001853">
    <property type="entry name" value="DSBA-like_thioredoxin_dom"/>
</dbReference>
<sequence>MSAVSGQQRLRIEVWSDVVCPWCYIGKRRLDKALDQFGHADEVEVVWRSFQLDPTHREGVREPVYGALARKTGGSPAQVRAMTGQLAELGAAEGLAYDFDRAVLVNTFDAHRLNQLGRAHGLGSQMHERLMRAHLIEGEVVDDVETLVRLGDEVGIPADEARKVLAGDAYAADVLEDTREAQALGASGVPFFVLNRAYGLSGAQPVDTFLSALRKAAAAPGTATR</sequence>
<comment type="caution">
    <text evidence="2">The sequence shown here is derived from an EMBL/GenBank/DDBJ whole genome shotgun (WGS) entry which is preliminary data.</text>
</comment>
<organism evidence="2 3">
    <name type="scientific">Streptomyces antimycoticus</name>
    <dbReference type="NCBI Taxonomy" id="68175"/>
    <lineage>
        <taxon>Bacteria</taxon>
        <taxon>Bacillati</taxon>
        <taxon>Actinomycetota</taxon>
        <taxon>Actinomycetes</taxon>
        <taxon>Kitasatosporales</taxon>
        <taxon>Streptomycetaceae</taxon>
        <taxon>Streptomyces</taxon>
        <taxon>Streptomyces violaceusniger group</taxon>
    </lineage>
</organism>
<dbReference type="EMBL" id="BJHV01000001">
    <property type="protein sequence ID" value="GDY39200.1"/>
    <property type="molecule type" value="Genomic_DNA"/>
</dbReference>
<dbReference type="Proteomes" id="UP000299290">
    <property type="component" value="Unassembled WGS sequence"/>
</dbReference>
<dbReference type="PANTHER" id="PTHR13887">
    <property type="entry name" value="GLUTATHIONE S-TRANSFERASE KAPPA"/>
    <property type="match status" value="1"/>
</dbReference>
<dbReference type="InterPro" id="IPR036249">
    <property type="entry name" value="Thioredoxin-like_sf"/>
</dbReference>
<evidence type="ECO:0000313" key="2">
    <source>
        <dbReference type="EMBL" id="GDY39200.1"/>
    </source>
</evidence>